<accession>A0A6A5BM90</accession>
<dbReference type="AlphaFoldDB" id="A0A6A5BM90"/>
<dbReference type="EMBL" id="VFQX01000041">
    <property type="protein sequence ID" value="KAF0976026.1"/>
    <property type="molecule type" value="Genomic_DNA"/>
</dbReference>
<dbReference type="InterPro" id="IPR036514">
    <property type="entry name" value="SGNH_hydro_sf"/>
</dbReference>
<dbReference type="GeneID" id="68111920"/>
<dbReference type="OrthoDB" id="671439at2759"/>
<dbReference type="OMA" id="TGDSHTE"/>
<dbReference type="Gene3D" id="3.40.50.1110">
    <property type="entry name" value="SGNH hydrolase"/>
    <property type="match status" value="1"/>
</dbReference>
<name>A0A6A5BM90_NAEFO</name>
<dbReference type="Pfam" id="PF00657">
    <property type="entry name" value="Lipase_GDSL"/>
    <property type="match status" value="1"/>
</dbReference>
<evidence type="ECO:0000313" key="2">
    <source>
        <dbReference type="Proteomes" id="UP000444721"/>
    </source>
</evidence>
<dbReference type="InterPro" id="IPR001087">
    <property type="entry name" value="GDSL"/>
</dbReference>
<keyword evidence="2" id="KW-1185">Reference proteome</keyword>
<dbReference type="InterPro" id="IPR045136">
    <property type="entry name" value="Iah1-like"/>
</dbReference>
<gene>
    <name evidence="1" type="ORF">FDP41_004702</name>
</gene>
<protein>
    <recommendedName>
        <fullName evidence="3">SGNH hydrolase-type esterase domain-containing protein</fullName>
    </recommendedName>
</protein>
<dbReference type="VEuPathDB" id="AmoebaDB:NF0126750"/>
<dbReference type="VEuPathDB" id="AmoebaDB:NfTy_084660"/>
<dbReference type="GO" id="GO:0016788">
    <property type="term" value="F:hydrolase activity, acting on ester bonds"/>
    <property type="evidence" value="ECO:0007669"/>
    <property type="project" value="InterPro"/>
</dbReference>
<dbReference type="Proteomes" id="UP000444721">
    <property type="component" value="Unassembled WGS sequence"/>
</dbReference>
<evidence type="ECO:0008006" key="3">
    <source>
        <dbReference type="Google" id="ProtNLM"/>
    </source>
</evidence>
<dbReference type="PANTHER" id="PTHR14209">
    <property type="entry name" value="ISOAMYL ACETATE-HYDROLYZING ESTERASE 1"/>
    <property type="match status" value="1"/>
</dbReference>
<comment type="caution">
    <text evidence="1">The sequence shown here is derived from an EMBL/GenBank/DDBJ whole genome shotgun (WGS) entry which is preliminary data.</text>
</comment>
<reference evidence="1 2" key="1">
    <citation type="journal article" date="2019" name="Sci. Rep.">
        <title>Nanopore sequencing improves the draft genome of the human pathogenic amoeba Naegleria fowleri.</title>
        <authorList>
            <person name="Liechti N."/>
            <person name="Schurch N."/>
            <person name="Bruggmann R."/>
            <person name="Wittwer M."/>
        </authorList>
    </citation>
    <scope>NUCLEOTIDE SEQUENCE [LARGE SCALE GENOMIC DNA]</scope>
    <source>
        <strain evidence="1 2">ATCC 30894</strain>
    </source>
</reference>
<dbReference type="VEuPathDB" id="AmoebaDB:FDP41_004702"/>
<dbReference type="PANTHER" id="PTHR14209:SF19">
    <property type="entry name" value="ISOAMYL ACETATE-HYDROLYZING ESTERASE 1 HOMOLOG"/>
    <property type="match status" value="1"/>
</dbReference>
<dbReference type="RefSeq" id="XP_044560739.1">
    <property type="nucleotide sequence ID" value="XM_044708145.1"/>
</dbReference>
<evidence type="ECO:0000313" key="1">
    <source>
        <dbReference type="EMBL" id="KAF0976026.1"/>
    </source>
</evidence>
<organism evidence="1 2">
    <name type="scientific">Naegleria fowleri</name>
    <name type="common">Brain eating amoeba</name>
    <dbReference type="NCBI Taxonomy" id="5763"/>
    <lineage>
        <taxon>Eukaryota</taxon>
        <taxon>Discoba</taxon>
        <taxon>Heterolobosea</taxon>
        <taxon>Tetramitia</taxon>
        <taxon>Eutetramitia</taxon>
        <taxon>Vahlkampfiidae</taxon>
        <taxon>Naegleria</taxon>
    </lineage>
</organism>
<sequence>MEKVTSPMSSHSLFKKRPTLYLLGDSITEQSTRMNGLHSLLLDWYSVKVDIINRGCSGYNSDMILEALKNNFDGAFYECAVSMKNYDYDTEGGVSLSSLPTISVFICLGANDASSEHVSGIKQHVPLERYYENLKAIIQLLKTNLVYSRLDILLCTPPPVHTQQYANYLKEKYNHDGIIEVRSEALVRPYAQAVRDLVDRFKENVQKEETCISDNCAVHLVDLWNGPNSELWKQESAYTDGLHLSSDGYNIVFKCLKSVISKEVTHLNADLTPFSHIYWRTYLESTQQKSEKHEQQK</sequence>
<dbReference type="SUPFAM" id="SSF52266">
    <property type="entry name" value="SGNH hydrolase"/>
    <property type="match status" value="1"/>
</dbReference>
<proteinExistence type="predicted"/>